<dbReference type="GO" id="GO:0042555">
    <property type="term" value="C:MCM complex"/>
    <property type="evidence" value="ECO:0007669"/>
    <property type="project" value="UniProtKB-UniRule"/>
</dbReference>
<evidence type="ECO:0000256" key="10">
    <source>
        <dbReference type="ARBA" id="ARBA00022833"/>
    </source>
</evidence>
<dbReference type="Gene3D" id="3.40.50.300">
    <property type="entry name" value="P-loop containing nucleotide triphosphate hydrolases"/>
    <property type="match status" value="2"/>
</dbReference>
<dbReference type="InterPro" id="IPR001208">
    <property type="entry name" value="MCM_dom"/>
</dbReference>
<dbReference type="FunFam" id="3.30.1640.10:FF:000014">
    <property type="entry name" value="DNA helicase"/>
    <property type="match status" value="1"/>
</dbReference>
<keyword evidence="10" id="KW-0862">Zinc</keyword>
<evidence type="ECO:0000259" key="21">
    <source>
        <dbReference type="PROSITE" id="PS50051"/>
    </source>
</evidence>
<comment type="function">
    <text evidence="16">Probable component of the MCM2-7 complex (MCM complex) that may function as a DNA helicase and which is essential to undergo a single round of replication initiation and elongation per cell cycle in eukaryotic cells.</text>
</comment>
<dbReference type="Pfam" id="PF14551">
    <property type="entry name" value="MCM_N"/>
    <property type="match status" value="1"/>
</dbReference>
<evidence type="ECO:0000256" key="5">
    <source>
        <dbReference type="ARBA" id="ARBA00022723"/>
    </source>
</evidence>
<dbReference type="SMART" id="SM00350">
    <property type="entry name" value="MCM"/>
    <property type="match status" value="1"/>
</dbReference>
<evidence type="ECO:0000256" key="7">
    <source>
        <dbReference type="ARBA" id="ARBA00022771"/>
    </source>
</evidence>
<evidence type="ECO:0000256" key="12">
    <source>
        <dbReference type="ARBA" id="ARBA00023125"/>
    </source>
</evidence>
<dbReference type="GO" id="GO:0005524">
    <property type="term" value="F:ATP binding"/>
    <property type="evidence" value="ECO:0007669"/>
    <property type="project" value="UniProtKB-UniRule"/>
</dbReference>
<dbReference type="Proteomes" id="UP000317650">
    <property type="component" value="Chromosome 6"/>
</dbReference>
<feature type="domain" description="MCM C-terminal AAA(+) ATPase" evidence="21">
    <location>
        <begin position="324"/>
        <end position="470"/>
    </location>
</feature>
<dbReference type="InterPro" id="IPR031327">
    <property type="entry name" value="MCM"/>
</dbReference>
<dbReference type="GO" id="GO:0000347">
    <property type="term" value="C:THO complex"/>
    <property type="evidence" value="ECO:0007669"/>
    <property type="project" value="UniProtKB-ARBA"/>
</dbReference>
<evidence type="ECO:0000256" key="15">
    <source>
        <dbReference type="ARBA" id="ARBA00047995"/>
    </source>
</evidence>
<dbReference type="SUPFAM" id="SSF52540">
    <property type="entry name" value="P-loop containing nucleoside triphosphate hydrolases"/>
    <property type="match status" value="1"/>
</dbReference>
<evidence type="ECO:0000313" key="22">
    <source>
        <dbReference type="EMBL" id="THU49906.1"/>
    </source>
</evidence>
<evidence type="ECO:0000256" key="8">
    <source>
        <dbReference type="ARBA" id="ARBA00022801"/>
    </source>
</evidence>
<comment type="subcellular location">
    <subcellularLocation>
        <location evidence="1 19">Nucleus</location>
    </subcellularLocation>
</comment>
<accession>A0A4V4H3X1</accession>
<dbReference type="InterPro" id="IPR008049">
    <property type="entry name" value="MCM6"/>
</dbReference>
<keyword evidence="6 19" id="KW-0547">Nucleotide-binding</keyword>
<dbReference type="Gene3D" id="3.30.1640.10">
    <property type="entry name" value="mini-chromosome maintenance (MCM) complex, chain A, domain 1"/>
    <property type="match status" value="1"/>
</dbReference>
<dbReference type="EMBL" id="PYDT01000009">
    <property type="protein sequence ID" value="THU49906.1"/>
    <property type="molecule type" value="Genomic_DNA"/>
</dbReference>
<keyword evidence="7" id="KW-0863">Zinc-finger</keyword>
<comment type="catalytic activity">
    <reaction evidence="15 19">
        <text>ATP + H2O = ADP + phosphate + H(+)</text>
        <dbReference type="Rhea" id="RHEA:13065"/>
        <dbReference type="ChEBI" id="CHEBI:15377"/>
        <dbReference type="ChEBI" id="CHEBI:15378"/>
        <dbReference type="ChEBI" id="CHEBI:30616"/>
        <dbReference type="ChEBI" id="CHEBI:43474"/>
        <dbReference type="ChEBI" id="CHEBI:456216"/>
        <dbReference type="EC" id="3.6.4.12"/>
    </reaction>
</comment>
<keyword evidence="23" id="KW-1185">Reference proteome</keyword>
<evidence type="ECO:0000256" key="11">
    <source>
        <dbReference type="ARBA" id="ARBA00022840"/>
    </source>
</evidence>
<dbReference type="GO" id="GO:0003697">
    <property type="term" value="F:single-stranded DNA binding"/>
    <property type="evidence" value="ECO:0007669"/>
    <property type="project" value="TreeGrafter"/>
</dbReference>
<keyword evidence="4 19" id="KW-0235">DNA replication</keyword>
<evidence type="ECO:0000256" key="14">
    <source>
        <dbReference type="ARBA" id="ARBA00023306"/>
    </source>
</evidence>
<keyword evidence="12 19" id="KW-0238">DNA-binding</keyword>
<evidence type="ECO:0000256" key="19">
    <source>
        <dbReference type="RuleBase" id="RU368064"/>
    </source>
</evidence>
<dbReference type="GO" id="GO:1990518">
    <property type="term" value="F:single-stranded 3'-5' DNA helicase activity"/>
    <property type="evidence" value="ECO:0007669"/>
    <property type="project" value="TreeGrafter"/>
</dbReference>
<keyword evidence="9 19" id="KW-0347">Helicase</keyword>
<dbReference type="Pfam" id="PF17855">
    <property type="entry name" value="MCM_lid"/>
    <property type="match status" value="1"/>
</dbReference>
<evidence type="ECO:0000256" key="1">
    <source>
        <dbReference type="ARBA" id="ARBA00004123"/>
    </source>
</evidence>
<evidence type="ECO:0000256" key="4">
    <source>
        <dbReference type="ARBA" id="ARBA00022705"/>
    </source>
</evidence>
<comment type="subunit">
    <text evidence="17">Component of the minichromosome maintenance (MCM) complex, a heterotetramer composed of MCM2, MCM3, MCM4, MCM5, MCM6 and MCM7.</text>
</comment>
<evidence type="ECO:0000256" key="3">
    <source>
        <dbReference type="ARBA" id="ARBA00012551"/>
    </source>
</evidence>
<evidence type="ECO:0000256" key="6">
    <source>
        <dbReference type="ARBA" id="ARBA00022741"/>
    </source>
</evidence>
<dbReference type="AlphaFoldDB" id="A0A4V4H3X1"/>
<dbReference type="InterPro" id="IPR027925">
    <property type="entry name" value="MCM_N"/>
</dbReference>
<keyword evidence="14 19" id="KW-0131">Cell cycle</keyword>
<dbReference type="GO" id="GO:0016887">
    <property type="term" value="F:ATP hydrolysis activity"/>
    <property type="evidence" value="ECO:0007669"/>
    <property type="project" value="RHEA"/>
</dbReference>
<keyword evidence="5" id="KW-0479">Metal-binding</keyword>
<dbReference type="PANTHER" id="PTHR11630">
    <property type="entry name" value="DNA REPLICATION LICENSING FACTOR MCM FAMILY MEMBER"/>
    <property type="match status" value="1"/>
</dbReference>
<evidence type="ECO:0000256" key="18">
    <source>
        <dbReference type="ARBA" id="ARBA00073495"/>
    </source>
</evidence>
<dbReference type="PRINTS" id="PR01662">
    <property type="entry name" value="MCMPROTEIN6"/>
</dbReference>
<name>A0A4V4H3X1_MUSBA</name>
<dbReference type="GO" id="GO:1902969">
    <property type="term" value="P:mitotic DNA replication"/>
    <property type="evidence" value="ECO:0007669"/>
    <property type="project" value="TreeGrafter"/>
</dbReference>
<evidence type="ECO:0000256" key="16">
    <source>
        <dbReference type="ARBA" id="ARBA00053280"/>
    </source>
</evidence>
<dbReference type="STRING" id="52838.A0A4V4H3X1"/>
<comment type="caution">
    <text evidence="22">The sequence shown here is derived from an EMBL/GenBank/DDBJ whole genome shotgun (WGS) entry which is preliminary data.</text>
</comment>
<reference evidence="22 23" key="1">
    <citation type="journal article" date="2019" name="Nat. Plants">
        <title>Genome sequencing of Musa balbisiana reveals subgenome evolution and function divergence in polyploid bananas.</title>
        <authorList>
            <person name="Yao X."/>
        </authorList>
    </citation>
    <scope>NUCLEOTIDE SEQUENCE [LARGE SCALE GENOMIC DNA]</scope>
    <source>
        <strain evidence="23">cv. DH-PKW</strain>
        <tissue evidence="22">Leaves</tissue>
    </source>
</reference>
<dbReference type="PANTHER" id="PTHR11630:SF43">
    <property type="entry name" value="DNA REPLICATION LICENSING FACTOR MCM6"/>
    <property type="match status" value="1"/>
</dbReference>
<gene>
    <name evidence="22" type="ORF">C4D60_Mb06t14480</name>
</gene>
<dbReference type="FunFam" id="2.20.28.10:FF:000003">
    <property type="entry name" value="DNA helicase"/>
    <property type="match status" value="1"/>
</dbReference>
<evidence type="ECO:0000256" key="13">
    <source>
        <dbReference type="ARBA" id="ARBA00023242"/>
    </source>
</evidence>
<evidence type="ECO:0000256" key="2">
    <source>
        <dbReference type="ARBA" id="ARBA00008010"/>
    </source>
</evidence>
<feature type="region of interest" description="Disordered" evidence="20">
    <location>
        <begin position="638"/>
        <end position="657"/>
    </location>
</feature>
<dbReference type="GO" id="GO:0006270">
    <property type="term" value="P:DNA replication initiation"/>
    <property type="evidence" value="ECO:0007669"/>
    <property type="project" value="UniProtKB-UniRule"/>
</dbReference>
<dbReference type="InterPro" id="IPR027417">
    <property type="entry name" value="P-loop_NTPase"/>
</dbReference>
<dbReference type="InterPro" id="IPR033762">
    <property type="entry name" value="MCM_OB"/>
</dbReference>
<dbReference type="Gene3D" id="1.20.58.870">
    <property type="match status" value="1"/>
</dbReference>
<evidence type="ECO:0000313" key="23">
    <source>
        <dbReference type="Proteomes" id="UP000317650"/>
    </source>
</evidence>
<dbReference type="Pfam" id="PF17207">
    <property type="entry name" value="MCM_OB"/>
    <property type="match status" value="1"/>
</dbReference>
<comment type="similarity">
    <text evidence="2 19">Belongs to the MCM family.</text>
</comment>
<dbReference type="InterPro" id="IPR041562">
    <property type="entry name" value="MCM_lid"/>
</dbReference>
<dbReference type="Pfam" id="PF00493">
    <property type="entry name" value="MCM"/>
    <property type="match status" value="1"/>
</dbReference>
<dbReference type="Pfam" id="PF18263">
    <property type="entry name" value="WHD_MCM6"/>
    <property type="match status" value="1"/>
</dbReference>
<protein>
    <recommendedName>
        <fullName evidence="18 19">DNA replication licensing factor MCM6</fullName>
        <ecNumber evidence="3 19">3.6.4.12</ecNumber>
    </recommendedName>
</protein>
<dbReference type="FunFam" id="1.20.58.870:FF:000003">
    <property type="entry name" value="DNA helicase"/>
    <property type="match status" value="1"/>
</dbReference>
<dbReference type="GO" id="GO:0008270">
    <property type="term" value="F:zinc ion binding"/>
    <property type="evidence" value="ECO:0007669"/>
    <property type="project" value="UniProtKB-KW"/>
</dbReference>
<proteinExistence type="inferred from homology"/>
<comment type="function">
    <text evidence="19">Acts as component of the MCM2-7 complex (MCM complex) which is the replicative helicase essential for 'once per cell cycle' DNA replication initiation and elongation in eukaryotic cells. The active ATPase sites in the MCM2-7 ring are formed through the interaction surfaces of two neighboring subunits such that a critical structure of a conserved arginine finger motif is provided in trans relative to the ATP-binding site of the Walker A box of the adjacent subunit. The six ATPase active sites, however, are likely to contribute differentially to the complex helicase activity.</text>
</comment>
<keyword evidence="8 19" id="KW-0378">Hydrolase</keyword>
<dbReference type="EC" id="3.6.4.12" evidence="3 19"/>
<dbReference type="PROSITE" id="PS50051">
    <property type="entry name" value="MCM_2"/>
    <property type="match status" value="1"/>
</dbReference>
<evidence type="ECO:0000256" key="17">
    <source>
        <dbReference type="ARBA" id="ARBA00066054"/>
    </source>
</evidence>
<dbReference type="GO" id="GO:0000727">
    <property type="term" value="P:double-strand break repair via break-induced replication"/>
    <property type="evidence" value="ECO:0007669"/>
    <property type="project" value="TreeGrafter"/>
</dbReference>
<evidence type="ECO:0000256" key="20">
    <source>
        <dbReference type="SAM" id="MobiDB-lite"/>
    </source>
</evidence>
<evidence type="ECO:0000256" key="9">
    <source>
        <dbReference type="ARBA" id="ARBA00022806"/>
    </source>
</evidence>
<dbReference type="InterPro" id="IPR012340">
    <property type="entry name" value="NA-bd_OB-fold"/>
</dbReference>
<keyword evidence="13" id="KW-0539">Nucleus</keyword>
<dbReference type="Gene3D" id="2.20.28.10">
    <property type="match status" value="1"/>
</dbReference>
<dbReference type="InterPro" id="IPR041024">
    <property type="entry name" value="Mcm6_C"/>
</dbReference>
<organism evidence="22 23">
    <name type="scientific">Musa balbisiana</name>
    <name type="common">Banana</name>
    <dbReference type="NCBI Taxonomy" id="52838"/>
    <lineage>
        <taxon>Eukaryota</taxon>
        <taxon>Viridiplantae</taxon>
        <taxon>Streptophyta</taxon>
        <taxon>Embryophyta</taxon>
        <taxon>Tracheophyta</taxon>
        <taxon>Spermatophyta</taxon>
        <taxon>Magnoliopsida</taxon>
        <taxon>Liliopsida</taxon>
        <taxon>Zingiberales</taxon>
        <taxon>Musaceae</taxon>
        <taxon>Musa</taxon>
    </lineage>
</organism>
<sequence length="774" mass="87008">MDAFGGFFVDEKAIRVENIFLEFLKRFKHDPNAVEPFYEAEIEAMRHKESTTMYVDFSHVMRFNDVLQKAISEEYLRFEPYLRNACMRFVMEQKSSENRQPIITDDNPNRDINVAFYNIPLLKRLRDLTTSEIGKLTSVMGVVTRTSEVRPELLQGTFKCLECGGVIKNVEQQYKYTEPIICMNATCANRNKWALLRQESKFTDWQRVRMQETSKEIPAGSLPRSLDVILRHEIVEKARAGDTVIFTGTLVAVPDIMALTSPGERAECRREAPQRQNVSGGHGGVSGLKALGVRDLSYRLAFIANSVQQEEEDEVLRMRNTPDFFNKLVDSICPTVFGHQEIKRAVLLMLLGGVHKLTHEGINLRGDINVCIVGDPSCAKSQFLKYTSNLVPRSVYTSGKSSSAAGIQATLNARTSILAAANPTGGRYDKSKPLKYNVALPPAILSRFDLVYIMIDEPDENTDYHIAHHIVRVHQKREDALAPAFTTAELKRYIAYAKSLKPQLSSEAKNVLVESYVALRRGDSTPGTRVAYRMTVRQLEALIRLSEAIARSHLENVVLPAHVRMAVRLLKTSIIRQEDFFRYQQNLKVVSSGFLKSFVYTYSVESSEIDLSDFQDHEDGVAVNVPDQDAAELASDGIGRATENGGNEQGSESHQKKKLVITEEHFQRVTQALVMRLRQHEEAVARDGSGLAGMKQGDLIIWYVEQQNALGAYSNTDEVREEVKCIKAIIERLIQREGHLIVIDDGTSSAASDGQARRSSENRILAVAPNYIVE</sequence>
<dbReference type="Gene3D" id="2.40.50.140">
    <property type="entry name" value="Nucleic acid-binding proteins"/>
    <property type="match status" value="1"/>
</dbReference>
<dbReference type="SUPFAM" id="SSF50249">
    <property type="entry name" value="Nucleic acid-binding proteins"/>
    <property type="match status" value="1"/>
</dbReference>
<comment type="subunit">
    <text evidence="19">Component of the MCM2-7 complex.</text>
</comment>
<keyword evidence="11 19" id="KW-0067">ATP-binding</keyword>